<evidence type="ECO:0008006" key="4">
    <source>
        <dbReference type="Google" id="ProtNLM"/>
    </source>
</evidence>
<dbReference type="PANTHER" id="PTHR35271">
    <property type="entry name" value="ABC TRANSPORTER, SUBSTRATE-BINDING LIPOPROTEIN-RELATED"/>
    <property type="match status" value="1"/>
</dbReference>
<sequence>MTMINQLKIILLILTLFAVSCSNEESSKNTTIVSIIKEKNTRRYNAIEKGLLDQIHSDKMDVQINFYTLGNDDLSTIKTANNVRDDNSSIAIVIGENATLLSMNIIVPQTIVFAGCFDDLSLSNIARNRIQNNNITGVYINLDITKYVKIISEKEVNSIGYLYTKNSEMSANISKYIMKYCSNENMTYYPLVIGENLNTLDIENTLKSRNIDYLILANEEYINNNIYSINHLCDKYSIPLINTDISDAINTAILFSLDFNYYYMGRQLALLLNDVINNNGKTEGLNFVRLSDSYKILLNEDIAKEYNIKFTEEILDKSSLLIKDGQLIKK</sequence>
<dbReference type="InterPro" id="IPR028082">
    <property type="entry name" value="Peripla_BP_I"/>
</dbReference>
<keyword evidence="3" id="KW-1185">Reference proteome</keyword>
<proteinExistence type="predicted"/>
<dbReference type="PANTHER" id="PTHR35271:SF1">
    <property type="entry name" value="ABC TRANSPORTER, SUBSTRATE-BINDING LIPOPROTEIN"/>
    <property type="match status" value="1"/>
</dbReference>
<feature type="signal peptide" evidence="1">
    <location>
        <begin position="1"/>
        <end position="18"/>
    </location>
</feature>
<evidence type="ECO:0000313" key="3">
    <source>
        <dbReference type="Proteomes" id="UP000092328"/>
    </source>
</evidence>
<gene>
    <name evidence="2" type="ORF">BHYOB78_07735</name>
</gene>
<dbReference type="InterPro" id="IPR007487">
    <property type="entry name" value="ABC_transpt-TYRBP-like"/>
</dbReference>
<accession>A0A3B6VSA3</accession>
<dbReference type="EMBL" id="CP015910">
    <property type="protein sequence ID" value="ANN63758.1"/>
    <property type="molecule type" value="Genomic_DNA"/>
</dbReference>
<dbReference type="RefSeq" id="WP_020064703.1">
    <property type="nucleotide sequence ID" value="NZ_KB910887.1"/>
</dbReference>
<dbReference type="AlphaFoldDB" id="A0A3B6VSA3"/>
<reference evidence="3" key="2">
    <citation type="journal article" date="2017" name="Genome Announc.">
        <title>Correction for Mirajkar et al., Complete Genome Sequence of Brachyspira hyodysenteriae Type Strain B78 (ATCC 27164).</title>
        <authorList>
            <person name="Mirajkar N.S."/>
            <person name="Johnson T.J."/>
            <person name="Gebhart C.J."/>
        </authorList>
    </citation>
    <scope>NUCLEOTIDE SEQUENCE [LARGE SCALE GENOMIC DNA]</scope>
    <source>
        <strain evidence="3">B78</strain>
    </source>
</reference>
<name>A0A3B6VSA3_BRAHO</name>
<dbReference type="Gene3D" id="3.40.50.2300">
    <property type="match status" value="2"/>
</dbReference>
<dbReference type="SUPFAM" id="SSF53822">
    <property type="entry name" value="Periplasmic binding protein-like I"/>
    <property type="match status" value="1"/>
</dbReference>
<dbReference type="OrthoDB" id="306027at2"/>
<evidence type="ECO:0000256" key="1">
    <source>
        <dbReference type="SAM" id="SignalP"/>
    </source>
</evidence>
<keyword evidence="1" id="KW-0732">Signal</keyword>
<feature type="chain" id="PRO_5017465812" description="ABC transporter substrate-binding protein" evidence="1">
    <location>
        <begin position="19"/>
        <end position="330"/>
    </location>
</feature>
<evidence type="ECO:0000313" key="2">
    <source>
        <dbReference type="EMBL" id="ANN63758.1"/>
    </source>
</evidence>
<reference evidence="3" key="1">
    <citation type="journal article" date="2016" name="Genome Announc.">
        <title>Complete Genome Sequence of Brachyspira hyodysenteriae Type Strain B78 (ATCC 27164).</title>
        <authorList>
            <person name="Mirajkar N.S."/>
            <person name="Johnson T.J."/>
            <person name="Gebhart C.J."/>
        </authorList>
    </citation>
    <scope>NUCLEOTIDE SEQUENCE [LARGE SCALE GENOMIC DNA]</scope>
    <source>
        <strain evidence="3">B78</strain>
    </source>
</reference>
<dbReference type="KEGG" id="bhd:BHYOB78_07735"/>
<protein>
    <recommendedName>
        <fullName evidence="4">ABC transporter substrate-binding protein</fullName>
    </recommendedName>
</protein>
<organism evidence="2 3">
    <name type="scientific">Brachyspira hyodysenteriae ATCC 27164</name>
    <dbReference type="NCBI Taxonomy" id="1266923"/>
    <lineage>
        <taxon>Bacteria</taxon>
        <taxon>Pseudomonadati</taxon>
        <taxon>Spirochaetota</taxon>
        <taxon>Spirochaetia</taxon>
        <taxon>Brachyspirales</taxon>
        <taxon>Brachyspiraceae</taxon>
        <taxon>Brachyspira</taxon>
    </lineage>
</organism>
<dbReference type="Proteomes" id="UP000092328">
    <property type="component" value="Chromosome"/>
</dbReference>
<dbReference type="Pfam" id="PF04392">
    <property type="entry name" value="ABC_sub_bind"/>
    <property type="match status" value="1"/>
</dbReference>